<feature type="region of interest" description="Disordered" evidence="1">
    <location>
        <begin position="1"/>
        <end position="32"/>
    </location>
</feature>
<dbReference type="Proteomes" id="UP001054837">
    <property type="component" value="Unassembled WGS sequence"/>
</dbReference>
<comment type="caution">
    <text evidence="2">The sequence shown here is derived from an EMBL/GenBank/DDBJ whole genome shotgun (WGS) entry which is preliminary data.</text>
</comment>
<dbReference type="AlphaFoldDB" id="A0AAV4MYY1"/>
<name>A0AAV4MYY1_9ARAC</name>
<sequence>MCHAGSNSRPVSIGRGVVKEREGGAIKSPIPSRDVATAEKIMQAALHPPSRHPSLINGNLRKLFPRVPLGVSSSSQNLSSLLPRKEGRVGKKGNPGRKEGPAVHLIHAAAGGGKGRTV</sequence>
<protein>
    <submittedName>
        <fullName evidence="2">Uncharacterized protein</fullName>
    </submittedName>
</protein>
<feature type="region of interest" description="Disordered" evidence="1">
    <location>
        <begin position="71"/>
        <end position="118"/>
    </location>
</feature>
<organism evidence="2 3">
    <name type="scientific">Caerostris darwini</name>
    <dbReference type="NCBI Taxonomy" id="1538125"/>
    <lineage>
        <taxon>Eukaryota</taxon>
        <taxon>Metazoa</taxon>
        <taxon>Ecdysozoa</taxon>
        <taxon>Arthropoda</taxon>
        <taxon>Chelicerata</taxon>
        <taxon>Arachnida</taxon>
        <taxon>Araneae</taxon>
        <taxon>Araneomorphae</taxon>
        <taxon>Entelegynae</taxon>
        <taxon>Araneoidea</taxon>
        <taxon>Araneidae</taxon>
        <taxon>Caerostris</taxon>
    </lineage>
</organism>
<evidence type="ECO:0000313" key="2">
    <source>
        <dbReference type="EMBL" id="GIX77468.1"/>
    </source>
</evidence>
<evidence type="ECO:0000256" key="1">
    <source>
        <dbReference type="SAM" id="MobiDB-lite"/>
    </source>
</evidence>
<reference evidence="2 3" key="1">
    <citation type="submission" date="2021-06" db="EMBL/GenBank/DDBJ databases">
        <title>Caerostris darwini draft genome.</title>
        <authorList>
            <person name="Kono N."/>
            <person name="Arakawa K."/>
        </authorList>
    </citation>
    <scope>NUCLEOTIDE SEQUENCE [LARGE SCALE GENOMIC DNA]</scope>
</reference>
<accession>A0AAV4MYY1</accession>
<gene>
    <name evidence="2" type="ORF">CDAR_491781</name>
</gene>
<dbReference type="EMBL" id="BPLQ01001016">
    <property type="protein sequence ID" value="GIX77468.1"/>
    <property type="molecule type" value="Genomic_DNA"/>
</dbReference>
<proteinExistence type="predicted"/>
<keyword evidence="3" id="KW-1185">Reference proteome</keyword>
<feature type="compositionally biased region" description="Low complexity" evidence="1">
    <location>
        <begin position="72"/>
        <end position="82"/>
    </location>
</feature>
<feature type="compositionally biased region" description="Polar residues" evidence="1">
    <location>
        <begin position="1"/>
        <end position="10"/>
    </location>
</feature>
<evidence type="ECO:0000313" key="3">
    <source>
        <dbReference type="Proteomes" id="UP001054837"/>
    </source>
</evidence>